<protein>
    <submittedName>
        <fullName evidence="2">NTP pyrophosphatase (Non-canonical NTP hydrolase)</fullName>
    </submittedName>
</protein>
<dbReference type="GO" id="GO:0016787">
    <property type="term" value="F:hydrolase activity"/>
    <property type="evidence" value="ECO:0007669"/>
    <property type="project" value="UniProtKB-KW"/>
</dbReference>
<feature type="domain" description="NTP pyrophosphohydrolase MazG-like" evidence="1">
    <location>
        <begin position="62"/>
        <end position="134"/>
    </location>
</feature>
<proteinExistence type="predicted"/>
<keyword evidence="3" id="KW-1185">Reference proteome</keyword>
<accession>A0A7X0NWE7</accession>
<keyword evidence="2" id="KW-0378">Hydrolase</keyword>
<dbReference type="SUPFAM" id="SSF101386">
    <property type="entry name" value="all-alpha NTP pyrophosphatases"/>
    <property type="match status" value="1"/>
</dbReference>
<dbReference type="RefSeq" id="WP_221525006.1">
    <property type="nucleotide sequence ID" value="NZ_BAAAXY010000145.1"/>
</dbReference>
<evidence type="ECO:0000313" key="3">
    <source>
        <dbReference type="Proteomes" id="UP000565579"/>
    </source>
</evidence>
<dbReference type="InterPro" id="IPR004518">
    <property type="entry name" value="MazG-like_dom"/>
</dbReference>
<organism evidence="2 3">
    <name type="scientific">Nonomuraea rubra</name>
    <dbReference type="NCBI Taxonomy" id="46180"/>
    <lineage>
        <taxon>Bacteria</taxon>
        <taxon>Bacillati</taxon>
        <taxon>Actinomycetota</taxon>
        <taxon>Actinomycetes</taxon>
        <taxon>Streptosporangiales</taxon>
        <taxon>Streptosporangiaceae</taxon>
        <taxon>Nonomuraea</taxon>
    </lineage>
</organism>
<dbReference type="InterPro" id="IPR011379">
    <property type="entry name" value="MazG-related_GP37"/>
</dbReference>
<gene>
    <name evidence="2" type="ORF">HD593_005693</name>
</gene>
<comment type="caution">
    <text evidence="2">The sequence shown here is derived from an EMBL/GenBank/DDBJ whole genome shotgun (WGS) entry which is preliminary data.</text>
</comment>
<dbReference type="CDD" id="cd11541">
    <property type="entry name" value="NTP-PPase_u4"/>
    <property type="match status" value="1"/>
</dbReference>
<reference evidence="2 3" key="1">
    <citation type="submission" date="2020-08" db="EMBL/GenBank/DDBJ databases">
        <title>Sequencing the genomes of 1000 actinobacteria strains.</title>
        <authorList>
            <person name="Klenk H.-P."/>
        </authorList>
    </citation>
    <scope>NUCLEOTIDE SEQUENCE [LARGE SCALE GENOMIC DNA]</scope>
    <source>
        <strain evidence="2 3">DSM 43768</strain>
    </source>
</reference>
<evidence type="ECO:0000259" key="1">
    <source>
        <dbReference type="Pfam" id="PF03819"/>
    </source>
</evidence>
<name>A0A7X0NWE7_9ACTN</name>
<evidence type="ECO:0000313" key="2">
    <source>
        <dbReference type="EMBL" id="MBB6550898.1"/>
    </source>
</evidence>
<dbReference type="Proteomes" id="UP000565579">
    <property type="component" value="Unassembled WGS sequence"/>
</dbReference>
<dbReference type="EMBL" id="JACHMI010000001">
    <property type="protein sequence ID" value="MBB6550898.1"/>
    <property type="molecule type" value="Genomic_DNA"/>
</dbReference>
<sequence>MRTHGPVTPLPNYGVKPSLPLCGRGRTAQHDRIGEHLNFNEYQQAALRTAAPKNKHNELFHLLLGLVGETGEIAEKAKKIVRDHDSDFSQWDLEDLKKELGDSLWYIAVIADHFDIALEEVAQLNIAKLADRQRRGVIGGSGDGR</sequence>
<dbReference type="Gene3D" id="1.10.287.1080">
    <property type="entry name" value="MazG-like"/>
    <property type="match status" value="1"/>
</dbReference>
<dbReference type="AlphaFoldDB" id="A0A7X0NWE7"/>
<dbReference type="Pfam" id="PF03819">
    <property type="entry name" value="MazG"/>
    <property type="match status" value="1"/>
</dbReference>